<evidence type="ECO:0000313" key="3">
    <source>
        <dbReference type="Proteomes" id="UP000019471"/>
    </source>
</evidence>
<protein>
    <submittedName>
        <fullName evidence="2">Uncharacterized protein</fullName>
    </submittedName>
</protein>
<dbReference type="EMBL" id="AMGX01000007">
    <property type="protein sequence ID" value="EXJ71272.1"/>
    <property type="molecule type" value="Genomic_DNA"/>
</dbReference>
<dbReference type="Proteomes" id="UP000019471">
    <property type="component" value="Unassembled WGS sequence"/>
</dbReference>
<organism evidence="2 3">
    <name type="scientific">Cladophialophora psammophila CBS 110553</name>
    <dbReference type="NCBI Taxonomy" id="1182543"/>
    <lineage>
        <taxon>Eukaryota</taxon>
        <taxon>Fungi</taxon>
        <taxon>Dikarya</taxon>
        <taxon>Ascomycota</taxon>
        <taxon>Pezizomycotina</taxon>
        <taxon>Eurotiomycetes</taxon>
        <taxon>Chaetothyriomycetidae</taxon>
        <taxon>Chaetothyriales</taxon>
        <taxon>Herpotrichiellaceae</taxon>
        <taxon>Cladophialophora</taxon>
    </lineage>
</organism>
<feature type="chain" id="PRO_5004932297" evidence="1">
    <location>
        <begin position="20"/>
        <end position="139"/>
    </location>
</feature>
<gene>
    <name evidence="2" type="ORF">A1O5_05078</name>
</gene>
<dbReference type="HOGENOM" id="CLU_1844856_0_0_1"/>
<dbReference type="OrthoDB" id="5429055at2759"/>
<reference evidence="2 3" key="1">
    <citation type="submission" date="2013-03" db="EMBL/GenBank/DDBJ databases">
        <title>The Genome Sequence of Cladophialophora psammophila CBS 110553.</title>
        <authorList>
            <consortium name="The Broad Institute Genomics Platform"/>
            <person name="Cuomo C."/>
            <person name="de Hoog S."/>
            <person name="Gorbushina A."/>
            <person name="Walker B."/>
            <person name="Young S.K."/>
            <person name="Zeng Q."/>
            <person name="Gargeya S."/>
            <person name="Fitzgerald M."/>
            <person name="Haas B."/>
            <person name="Abouelleil A."/>
            <person name="Allen A.W."/>
            <person name="Alvarado L."/>
            <person name="Arachchi H.M."/>
            <person name="Berlin A.M."/>
            <person name="Chapman S.B."/>
            <person name="Gainer-Dewar J."/>
            <person name="Goldberg J."/>
            <person name="Griggs A."/>
            <person name="Gujja S."/>
            <person name="Hansen M."/>
            <person name="Howarth C."/>
            <person name="Imamovic A."/>
            <person name="Ireland A."/>
            <person name="Larimer J."/>
            <person name="McCowan C."/>
            <person name="Murphy C."/>
            <person name="Pearson M."/>
            <person name="Poon T.W."/>
            <person name="Priest M."/>
            <person name="Roberts A."/>
            <person name="Saif S."/>
            <person name="Shea T."/>
            <person name="Sisk P."/>
            <person name="Sykes S."/>
            <person name="Wortman J."/>
            <person name="Nusbaum C."/>
            <person name="Birren B."/>
        </authorList>
    </citation>
    <scope>NUCLEOTIDE SEQUENCE [LARGE SCALE GENOMIC DNA]</scope>
    <source>
        <strain evidence="2 3">CBS 110553</strain>
    </source>
</reference>
<name>W9WSU4_9EURO</name>
<keyword evidence="3" id="KW-1185">Reference proteome</keyword>
<feature type="signal peptide" evidence="1">
    <location>
        <begin position="1"/>
        <end position="19"/>
    </location>
</feature>
<sequence length="139" mass="14130">MQFTTITVGTLALALGISATEHGLRARQSASLVRVNVGDIVLTSGQTQTLGVSIVEGATSGSEAFGFSTSSAVLRNSDIQASGLFTSALCLFTSTRIGNDADGKVACDLGTVVGSGTSSDEGSTVTFDSDAVCMFCQFE</sequence>
<evidence type="ECO:0000313" key="2">
    <source>
        <dbReference type="EMBL" id="EXJ71272.1"/>
    </source>
</evidence>
<dbReference type="AlphaFoldDB" id="W9WSU4"/>
<accession>W9WSU4</accession>
<dbReference type="RefSeq" id="XP_007743871.1">
    <property type="nucleotide sequence ID" value="XM_007745681.1"/>
</dbReference>
<comment type="caution">
    <text evidence="2">The sequence shown here is derived from an EMBL/GenBank/DDBJ whole genome shotgun (WGS) entry which is preliminary data.</text>
</comment>
<evidence type="ECO:0000256" key="1">
    <source>
        <dbReference type="SAM" id="SignalP"/>
    </source>
</evidence>
<dbReference type="GeneID" id="19189798"/>
<proteinExistence type="predicted"/>
<keyword evidence="1" id="KW-0732">Signal</keyword>